<feature type="transmembrane region" description="Helical" evidence="1">
    <location>
        <begin position="16"/>
        <end position="36"/>
    </location>
</feature>
<dbReference type="EMBL" id="JAHFVK010000001">
    <property type="protein sequence ID" value="MBT2134439.1"/>
    <property type="molecule type" value="Genomic_DNA"/>
</dbReference>
<organism evidence="2 3">
    <name type="scientific">Croceibacterium selenioxidans</name>
    <dbReference type="NCBI Taxonomy" id="2838833"/>
    <lineage>
        <taxon>Bacteria</taxon>
        <taxon>Pseudomonadati</taxon>
        <taxon>Pseudomonadota</taxon>
        <taxon>Alphaproteobacteria</taxon>
        <taxon>Sphingomonadales</taxon>
        <taxon>Erythrobacteraceae</taxon>
        <taxon>Croceibacterium</taxon>
    </lineage>
</organism>
<keyword evidence="1" id="KW-1133">Transmembrane helix</keyword>
<accession>A0ABS5W7T0</accession>
<keyword evidence="1" id="KW-0812">Transmembrane</keyword>
<evidence type="ECO:0000313" key="2">
    <source>
        <dbReference type="EMBL" id="MBT2134439.1"/>
    </source>
</evidence>
<keyword evidence="1" id="KW-0472">Membrane</keyword>
<sequence>MTDTAPTAVPPSRKKLVVGSLAAVAVAAVALVVFVLPAEYGIDPTGAGKALGLTKLSEPAMNEEQIRGAKRVGVLALAEQPPQRTDWTDSWEITLRPYESIELKYTLDKGAALDFTWTATGPLYYDMHSHPFDGGDKLTETYSLGTLDQMHGRYVSQFSGLHGWYWQNRTMSDVTLSLKAAGPITESTLFEMGIPRKRELTPPK</sequence>
<name>A0ABS5W7T0_9SPHN</name>
<evidence type="ECO:0000256" key="1">
    <source>
        <dbReference type="SAM" id="Phobius"/>
    </source>
</evidence>
<keyword evidence="3" id="KW-1185">Reference proteome</keyword>
<proteinExistence type="predicted"/>
<gene>
    <name evidence="2" type="ORF">KK137_08855</name>
</gene>
<comment type="caution">
    <text evidence="2">The sequence shown here is derived from an EMBL/GenBank/DDBJ whole genome shotgun (WGS) entry which is preliminary data.</text>
</comment>
<reference evidence="2 3" key="1">
    <citation type="submission" date="2021-05" db="EMBL/GenBank/DDBJ databases">
        <title>Croceibacterium sp. LX-88 genome sequence.</title>
        <authorList>
            <person name="Luo X."/>
        </authorList>
    </citation>
    <scope>NUCLEOTIDE SEQUENCE [LARGE SCALE GENOMIC DNA]</scope>
    <source>
        <strain evidence="2 3">LX-88</strain>
    </source>
</reference>
<dbReference type="RefSeq" id="WP_214535780.1">
    <property type="nucleotide sequence ID" value="NZ_JAHFVK010000001.1"/>
</dbReference>
<dbReference type="Proteomes" id="UP000811255">
    <property type="component" value="Unassembled WGS sequence"/>
</dbReference>
<protein>
    <recommendedName>
        <fullName evidence="4">Transmembrane anchor protein</fullName>
    </recommendedName>
</protein>
<evidence type="ECO:0008006" key="4">
    <source>
        <dbReference type="Google" id="ProtNLM"/>
    </source>
</evidence>
<evidence type="ECO:0000313" key="3">
    <source>
        <dbReference type="Proteomes" id="UP000811255"/>
    </source>
</evidence>